<dbReference type="Pfam" id="PF00089">
    <property type="entry name" value="Trypsin"/>
    <property type="match status" value="1"/>
</dbReference>
<comment type="caution">
    <text evidence="8">The sequence shown here is derived from an EMBL/GenBank/DDBJ whole genome shotgun (WGS) entry which is preliminary data.</text>
</comment>
<feature type="region of interest" description="Disordered" evidence="5">
    <location>
        <begin position="876"/>
        <end position="906"/>
    </location>
</feature>
<comment type="caution">
    <text evidence="3">Lacks conserved residue(s) required for the propagation of feature annotation.</text>
</comment>
<dbReference type="SUPFAM" id="SSF50494">
    <property type="entry name" value="Trypsin-like serine proteases"/>
    <property type="match status" value="2"/>
</dbReference>
<dbReference type="FunFam" id="2.40.10.10:FF:000111">
    <property type="entry name" value="Blast:Serine protease nudel"/>
    <property type="match status" value="1"/>
</dbReference>
<organism evidence="8 9">
    <name type="scientific">Lucilia cuprina</name>
    <name type="common">Green bottle fly</name>
    <name type="synonym">Australian sheep blowfly</name>
    <dbReference type="NCBI Taxonomy" id="7375"/>
    <lineage>
        <taxon>Eukaryota</taxon>
        <taxon>Metazoa</taxon>
        <taxon>Ecdysozoa</taxon>
        <taxon>Arthropoda</taxon>
        <taxon>Hexapoda</taxon>
        <taxon>Insecta</taxon>
        <taxon>Pterygota</taxon>
        <taxon>Neoptera</taxon>
        <taxon>Endopterygota</taxon>
        <taxon>Diptera</taxon>
        <taxon>Brachycera</taxon>
        <taxon>Muscomorpha</taxon>
        <taxon>Oestroidea</taxon>
        <taxon>Calliphoridae</taxon>
        <taxon>Luciliinae</taxon>
        <taxon>Lucilia</taxon>
    </lineage>
</organism>
<dbReference type="Proteomes" id="UP000037069">
    <property type="component" value="Unassembled WGS sequence"/>
</dbReference>
<feature type="domain" description="Peptidase S1" evidence="6">
    <location>
        <begin position="1244"/>
        <end position="1482"/>
    </location>
</feature>
<evidence type="ECO:0000256" key="2">
    <source>
        <dbReference type="PROSITE-ProRule" id="PRU00124"/>
    </source>
</evidence>
<keyword evidence="4" id="KW-0720">Serine protease</keyword>
<dbReference type="Pfam" id="PF09342">
    <property type="entry name" value="DUF1986"/>
    <property type="match status" value="1"/>
</dbReference>
<dbReference type="Gene3D" id="4.10.400.10">
    <property type="entry name" value="Low-density Lipoprotein Receptor"/>
    <property type="match status" value="6"/>
</dbReference>
<feature type="compositionally biased region" description="Polar residues" evidence="5">
    <location>
        <begin position="314"/>
        <end position="328"/>
    </location>
</feature>
<proteinExistence type="predicted"/>
<feature type="domain" description="SRCR" evidence="7">
    <location>
        <begin position="1880"/>
        <end position="1931"/>
    </location>
</feature>
<dbReference type="GO" id="GO:0016020">
    <property type="term" value="C:membrane"/>
    <property type="evidence" value="ECO:0007669"/>
    <property type="project" value="InterPro"/>
</dbReference>
<feature type="region of interest" description="Disordered" evidence="5">
    <location>
        <begin position="166"/>
        <end position="186"/>
    </location>
</feature>
<sequence>MKHYQIKNPTNKDYKLPQHLQLIADSQLNNMELIHDFDINDEDGRSLHIQHKKFRFMNRRFKREKNEEFEEFEALDPMQIPPDLDSIDPVQQKSLDLKSLYAKVRNKRTKQAISKLEREYKRCKKESDDNKDCMVAFMRMYNLAREINEKMEKMKAIFKDSELLLQGNSSSSSNESRESYLKSSSKAVTETTPVSVPITMEPSTVDDNSTSKISKAEKIKPSKISWILDGNDYNGSEEEFAIMPDVKVDNTTAANEGTTEAALISSTNKIVHSNQNTLINEAKSQLYKSMATTNAPSTTDIYSKNNTELDKTNDSSNLTTDNPFNSSIKPDEEKFEKISWILDGGDSSEKGKSYQLTTTNPSTSSTSVSSTTAIYDQSNETSTNSPFSSTTKADEEKFEKISWILDGDDSSEKGKSYLLTTTNPTSTTEATTTARATTDSPSTSTSKDKEEKFEKISWILDGDDSSENSVITHDHFEDTHHTTVSLKTTNEDSNSTLIPTSLITIKATTSITTTFSEVTERVFTPSTTTDNDLERKLQFDWILDGEELTAEITEVYNTSTSTTELPLNVTSSPFPTKPKPIKYSWIIDSDANSAESHTTIKPLTTLAQDRVLNAEHEKCNATSEDGVCKLQLKNDKQRFGGGDDDEHPLDNPSSLENMLESLERIAPTVTEKSNKTFDPLDRSEWEKKFQQAALSNQQEIMDSFGELDAKHIAKFGPKINPVNPNNFGADNQFMTLCERMAKRMRDKGSSPAGPQPQPQPQPEPDPESYTQSSAVQFTSRAPVGGFPVTGETMKASAQFMFNPNFGAPTIPICFYVSPANLRMVNQVPLWTPSYFGMPGGFGGSSGGVMGGAGGPGGIFFVPQNFGTTGNFFGHTTGTAQGSQGNIPNIFSKNASPQQKQQQQQQQAQKQLFCTYMQNHGNSGSTGGVVGGGVSGPGNAVSGLGFSNANFKMRSGNSNNSLSSDIIYASYADLPDHLGHEDHFKCELPGQLACYGGNECIRERSWCDGSVDCSDGSDEAACTCRQRIDDDRVCDGYADCPMAEDEMGCYGCEEFMYSCYEHPDEYKMNNQSTVSMCYSSLEKCDGFSNCLNGKDEMDCSLIVNDITHHMSHSVSTSEGYLYRNYRGEWYPVCNNGENWALEACRNEGGYYGKPNITFRPLSLPGPFIEPAHIGSAHFPQSCQQRDDQDILADHVAYVKCTPTKCGITKRSTKSLLAQKSKRFAKLQAAAELQKKREIVNDAGRIVGGTFSKPMEWPFVVALYRNGNFHCGGTIYSEQWIISAAHCVINYHKYYYEVRAGLLRRSSFSLSTQIQPVSHVIVHQAYERRSMRNDLSLLRLAKPLLFNRWVKPICLPDMGRSTAGDDWIWGPEADTLCTTVGWGAIREKGPGSDSLRQVTVPIRKACTEKDDQEAEDICAGDPDGGRDACQGDSGGPLFCRSVSNNDEWYLAGVVSHGNGCARPKEFGVYTRVALYLDWIEMAIRPEFLPHVQPQKMCPGYVCVWGGKRCIPQRKRCDRIVNCLGGEDEVGCIYNFIPDLASTQNSTTTESDYHPEDDGKGTTPISVVENNLERLLEEDEVTEANETTSSKDELETSTITVDTTVGDEVENTQNSESTHTTSEIVQSTTTNVEITNEPNNSTEFPTITTEFSLLSTTVLVPSSTEDLEKFTTLSVQLFESTTVGSILTDSTTLSIDSTTQDLVTESTMKIKIEFLGDTTTDSPNATTLAFSSLASTTENTLASITPLTTDGPTSTTDAIEINSTTPVLPKKWPHKFTCQKITQTIDISHRCDRIVDCEDGTDEDGCSCRDYLKDQLSILICDGKPDCEDLTDEDNCGNCNSDEFLCPLSKTCLPLEKRCNDFIDCKFKEDEQDCFALTNGKEIKLDSNKRPALQSAGIFSRNINGIWRTVCTHETTFSDHNAKTAAEVCALLGFKGFKFYNTTQPAKHHHIVPISPEIHSKSRFNEEVLSVVGDNLHFSHVKNIFLKDLKTNLRTIRIEQTRETCLGLYVECHAKSNHTEPLKTISAGQPKPLFDDLKVPHIKPDLETHNKPNVFVKPHLPTMMVEKKEEIMQKLDKVIDGKKNISILVNKKLHHGIEELHWPWLVDVYANGKLWCLGVLMDKHWIMVHETCDFGLRLNSDYVVALFGGGKTKHFLHRSNHEEIHRIDCSEVVPNSDVLLMHLERPVRFTHYVLPTFIPDGSHFDNHPKHECIAVLHDNSHGRVKTVTIKEQNDDKQCQSTAMGCYRLIEKIPPMKLLRETSVSAEDVANISEEVTIRDSHSSEENEVISKYTTCTQFGNKHWVNGTGLEPIDQGILVCRSNDTGWYPNALFSYNNTNCNSFKQAFAMRTLDEAYKAIHEILETSHCKIAHDVPLCSDFRCPLGLCLNASQICDGHMDCHDGSDEKLEMCTRLNKTCDPSEMKCRTSDKCLPKTKFCDHIADCEDLTDEPTICSCFTYLRATDPSKICDGVRNCWDKSDESPVLCNCTADRFQCGQSSKDCIPREFVCDKETDCPNGEDERYCYGIEHPIEQNDDLSQKPSNRPPQYGQLLEQSYGIWHTKCFPKSTPPDMSEVRQICQKLGYSPYRQPSYRLIDDALNDVIFTQESPDQRGRSFSNDPLAGKYRTSTKAIIKNKFSPLLLNEQLTLFVKPSRPIAELVRWNTTDSEKCLRLEIKCS</sequence>
<feature type="domain" description="Peptidase S1" evidence="6">
    <location>
        <begin position="2075"/>
        <end position="2360"/>
    </location>
</feature>
<dbReference type="PROSITE" id="PS00135">
    <property type="entry name" value="TRYPSIN_SER"/>
    <property type="match status" value="1"/>
</dbReference>
<dbReference type="PROSITE" id="PS50287">
    <property type="entry name" value="SRCR_2"/>
    <property type="match status" value="1"/>
</dbReference>
<feature type="region of interest" description="Disordered" evidence="5">
    <location>
        <begin position="295"/>
        <end position="330"/>
    </location>
</feature>
<keyword evidence="4 8" id="KW-0645">Protease</keyword>
<evidence type="ECO:0000256" key="3">
    <source>
        <dbReference type="PROSITE-ProRule" id="PRU00196"/>
    </source>
</evidence>
<keyword evidence="9" id="KW-1185">Reference proteome</keyword>
<feature type="compositionally biased region" description="Low complexity" evidence="5">
    <location>
        <begin position="897"/>
        <end position="906"/>
    </location>
</feature>
<feature type="region of interest" description="Disordered" evidence="5">
    <location>
        <begin position="1541"/>
        <end position="1562"/>
    </location>
</feature>
<name>A0A0L0BP98_LUCCU</name>
<keyword evidence="4" id="KW-0378">Hydrolase</keyword>
<evidence type="ECO:0000259" key="7">
    <source>
        <dbReference type="PROSITE" id="PS50287"/>
    </source>
</evidence>
<dbReference type="PROSITE" id="PS50068">
    <property type="entry name" value="LDLRA_2"/>
    <property type="match status" value="8"/>
</dbReference>
<evidence type="ECO:0000259" key="6">
    <source>
        <dbReference type="PROSITE" id="PS50240"/>
    </source>
</evidence>
<feature type="disulfide bond" evidence="2">
    <location>
        <begin position="1083"/>
        <end position="1098"/>
    </location>
</feature>
<feature type="compositionally biased region" description="Pro residues" evidence="5">
    <location>
        <begin position="753"/>
        <end position="763"/>
    </location>
</feature>
<feature type="compositionally biased region" description="Polar residues" evidence="5">
    <location>
        <begin position="373"/>
        <end position="391"/>
    </location>
</feature>
<dbReference type="InterPro" id="IPR009003">
    <property type="entry name" value="Peptidase_S1_PA"/>
</dbReference>
<dbReference type="InterPro" id="IPR043504">
    <property type="entry name" value="Peptidase_S1_PA_chymotrypsin"/>
</dbReference>
<dbReference type="PROSITE" id="PS00134">
    <property type="entry name" value="TRYPSIN_HIS"/>
    <property type="match status" value="1"/>
</dbReference>
<dbReference type="InterPro" id="IPR001190">
    <property type="entry name" value="SRCR"/>
</dbReference>
<dbReference type="InterPro" id="IPR002172">
    <property type="entry name" value="LDrepeatLR_classA_rpt"/>
</dbReference>
<gene>
    <name evidence="8" type="ORF">FF38_11201</name>
</gene>
<feature type="region of interest" description="Disordered" evidence="5">
    <location>
        <begin position="413"/>
        <end position="449"/>
    </location>
</feature>
<dbReference type="PROSITE" id="PS01209">
    <property type="entry name" value="LDLRA_1"/>
    <property type="match status" value="3"/>
</dbReference>
<feature type="disulfide bond" evidence="2">
    <location>
        <begin position="1495"/>
        <end position="1507"/>
    </location>
</feature>
<dbReference type="PRINTS" id="PR00261">
    <property type="entry name" value="LDLRECEPTOR"/>
</dbReference>
<dbReference type="EMBL" id="JRES01001668">
    <property type="protein sequence ID" value="KNC21054.1"/>
    <property type="molecule type" value="Genomic_DNA"/>
</dbReference>
<dbReference type="FunFam" id="4.10.400.10:FF:000210">
    <property type="entry name" value="Serine protease nudel"/>
    <property type="match status" value="1"/>
</dbReference>
<evidence type="ECO:0000313" key="8">
    <source>
        <dbReference type="EMBL" id="KNC21054.1"/>
    </source>
</evidence>
<dbReference type="GO" id="GO:0004252">
    <property type="term" value="F:serine-type endopeptidase activity"/>
    <property type="evidence" value="ECO:0007669"/>
    <property type="project" value="InterPro"/>
</dbReference>
<feature type="disulfide bond" evidence="2">
    <location>
        <begin position="1514"/>
        <end position="1529"/>
    </location>
</feature>
<feature type="disulfide bond" evidence="2">
    <location>
        <begin position="2505"/>
        <end position="2520"/>
    </location>
</feature>
<dbReference type="InterPro" id="IPR001254">
    <property type="entry name" value="Trypsin_dom"/>
</dbReference>
<feature type="disulfide bond" evidence="2">
    <location>
        <begin position="2378"/>
        <end position="2396"/>
    </location>
</feature>
<protein>
    <submittedName>
        <fullName evidence="8">Serine protease nudel</fullName>
    </submittedName>
</protein>
<dbReference type="CDD" id="cd00112">
    <property type="entry name" value="LDLa"/>
    <property type="match status" value="9"/>
</dbReference>
<dbReference type="OrthoDB" id="10016557at2759"/>
<evidence type="ECO:0000256" key="4">
    <source>
        <dbReference type="RuleBase" id="RU363034"/>
    </source>
</evidence>
<dbReference type="SMART" id="SM00192">
    <property type="entry name" value="LDLa"/>
    <property type="match status" value="9"/>
</dbReference>
<evidence type="ECO:0000313" key="9">
    <source>
        <dbReference type="Proteomes" id="UP000037069"/>
    </source>
</evidence>
<dbReference type="InterPro" id="IPR018114">
    <property type="entry name" value="TRYPSIN_HIS"/>
</dbReference>
<accession>A0A0L0BP98</accession>
<dbReference type="OMA" id="DCMSAFL"/>
<dbReference type="InterPro" id="IPR036055">
    <property type="entry name" value="LDL_receptor-like_sf"/>
</dbReference>
<dbReference type="PANTHER" id="PTHR24258">
    <property type="entry name" value="SERINE PROTEASE-RELATED"/>
    <property type="match status" value="1"/>
</dbReference>
<feature type="region of interest" description="Disordered" evidence="5">
    <location>
        <begin position="1573"/>
        <end position="1592"/>
    </location>
</feature>
<feature type="disulfide bond" evidence="2">
    <location>
        <begin position="1788"/>
        <end position="1803"/>
    </location>
</feature>
<feature type="compositionally biased region" description="Polar residues" evidence="5">
    <location>
        <begin position="879"/>
        <end position="896"/>
    </location>
</feature>
<feature type="region of interest" description="Disordered" evidence="5">
    <location>
        <begin position="349"/>
        <end position="391"/>
    </location>
</feature>
<dbReference type="SUPFAM" id="SSF57424">
    <property type="entry name" value="LDL receptor-like module"/>
    <property type="match status" value="7"/>
</dbReference>
<dbReference type="PANTHER" id="PTHR24258:SF116">
    <property type="entry name" value="FI16631P1-RELATED"/>
    <property type="match status" value="1"/>
</dbReference>
<dbReference type="SMART" id="SM00020">
    <property type="entry name" value="Tryp_SPc"/>
    <property type="match status" value="1"/>
</dbReference>
<feature type="compositionally biased region" description="Low complexity" evidence="5">
    <location>
        <begin position="420"/>
        <end position="445"/>
    </location>
</feature>
<reference evidence="8 9" key="1">
    <citation type="journal article" date="2015" name="Nat. Commun.">
        <title>Lucilia cuprina genome unlocks parasitic fly biology to underpin future interventions.</title>
        <authorList>
            <person name="Anstead C.A."/>
            <person name="Korhonen P.K."/>
            <person name="Young N.D."/>
            <person name="Hall R.S."/>
            <person name="Jex A.R."/>
            <person name="Murali S.C."/>
            <person name="Hughes D.S."/>
            <person name="Lee S.F."/>
            <person name="Perry T."/>
            <person name="Stroehlein A.J."/>
            <person name="Ansell B.R."/>
            <person name="Breugelmans B."/>
            <person name="Hofmann A."/>
            <person name="Qu J."/>
            <person name="Dugan S."/>
            <person name="Lee S.L."/>
            <person name="Chao H."/>
            <person name="Dinh H."/>
            <person name="Han Y."/>
            <person name="Doddapaneni H.V."/>
            <person name="Worley K.C."/>
            <person name="Muzny D.M."/>
            <person name="Ioannidis P."/>
            <person name="Waterhouse R.M."/>
            <person name="Zdobnov E.M."/>
            <person name="James P.J."/>
            <person name="Bagnall N.H."/>
            <person name="Kotze A.C."/>
            <person name="Gibbs R.A."/>
            <person name="Richards S."/>
            <person name="Batterham P."/>
            <person name="Gasser R.B."/>
        </authorList>
    </citation>
    <scope>NUCLEOTIDE SEQUENCE [LARGE SCALE GENOMIC DNA]</scope>
    <source>
        <strain evidence="8 9">LS</strain>
        <tissue evidence="8">Full body</tissue>
    </source>
</reference>
<dbReference type="CDD" id="cd00190">
    <property type="entry name" value="Tryp_SPc"/>
    <property type="match status" value="1"/>
</dbReference>
<dbReference type="Gene3D" id="2.40.10.10">
    <property type="entry name" value="Trypsin-like serine proteases"/>
    <property type="match status" value="2"/>
</dbReference>
<dbReference type="InterPro" id="IPR023415">
    <property type="entry name" value="LDLR_class-A_CS"/>
</dbReference>
<evidence type="ECO:0000256" key="1">
    <source>
        <dbReference type="ARBA" id="ARBA00023157"/>
    </source>
</evidence>
<dbReference type="PROSITE" id="PS50240">
    <property type="entry name" value="TRYPSIN_DOM"/>
    <property type="match status" value="2"/>
</dbReference>
<dbReference type="InterPro" id="IPR015420">
    <property type="entry name" value="Peptidase_S1A_nudel"/>
</dbReference>
<keyword evidence="1 2" id="KW-1015">Disulfide bond</keyword>
<feature type="compositionally biased region" description="Polar residues" evidence="5">
    <location>
        <begin position="295"/>
        <end position="306"/>
    </location>
</feature>
<dbReference type="InterPro" id="IPR033116">
    <property type="entry name" value="TRYPSIN_SER"/>
</dbReference>
<feature type="region of interest" description="Disordered" evidence="5">
    <location>
        <begin position="743"/>
        <end position="774"/>
    </location>
</feature>
<dbReference type="Pfam" id="PF00057">
    <property type="entry name" value="Ldl_recept_a"/>
    <property type="match status" value="3"/>
</dbReference>
<feature type="compositionally biased region" description="Low complexity" evidence="5">
    <location>
        <begin position="357"/>
        <end position="372"/>
    </location>
</feature>
<feature type="compositionally biased region" description="Basic and acidic residues" evidence="5">
    <location>
        <begin position="1548"/>
        <end position="1557"/>
    </location>
</feature>
<dbReference type="Gene3D" id="2.40.128.620">
    <property type="match status" value="1"/>
</dbReference>
<feature type="disulfide bond" evidence="2">
    <location>
        <begin position="1006"/>
        <end position="1021"/>
    </location>
</feature>
<dbReference type="GO" id="GO:0006508">
    <property type="term" value="P:proteolysis"/>
    <property type="evidence" value="ECO:0007669"/>
    <property type="project" value="UniProtKB-KW"/>
</dbReference>
<evidence type="ECO:0000256" key="5">
    <source>
        <dbReference type="SAM" id="MobiDB-lite"/>
    </source>
</evidence>
<feature type="disulfide bond" evidence="2">
    <location>
        <begin position="1856"/>
        <end position="1871"/>
    </location>
</feature>